<keyword evidence="8 11" id="KW-1133">Transmembrane helix</keyword>
<feature type="transmembrane region" description="Helical" evidence="11">
    <location>
        <begin position="15"/>
        <end position="37"/>
    </location>
</feature>
<keyword evidence="4" id="KW-0597">Phosphoprotein</keyword>
<dbReference type="Gene3D" id="3.30.565.10">
    <property type="entry name" value="Histidine kinase-like ATPase, C-terminal domain"/>
    <property type="match status" value="1"/>
</dbReference>
<evidence type="ECO:0000259" key="13">
    <source>
        <dbReference type="PROSITE" id="PS50885"/>
    </source>
</evidence>
<comment type="caution">
    <text evidence="14">The sequence shown here is derived from an EMBL/GenBank/DDBJ whole genome shotgun (WGS) entry which is preliminary data.</text>
</comment>
<dbReference type="Proteomes" id="UP000231259">
    <property type="component" value="Unassembled WGS sequence"/>
</dbReference>
<dbReference type="InterPro" id="IPR036890">
    <property type="entry name" value="HATPase_C_sf"/>
</dbReference>
<evidence type="ECO:0000313" key="14">
    <source>
        <dbReference type="EMBL" id="PIL20768.1"/>
    </source>
</evidence>
<evidence type="ECO:0000256" key="4">
    <source>
        <dbReference type="ARBA" id="ARBA00022553"/>
    </source>
</evidence>
<dbReference type="PANTHER" id="PTHR45436:SF8">
    <property type="entry name" value="HISTIDINE KINASE"/>
    <property type="match status" value="1"/>
</dbReference>
<dbReference type="Gene3D" id="6.10.340.10">
    <property type="match status" value="1"/>
</dbReference>
<name>A0A2G8RI62_9RHOB</name>
<organism evidence="14 15">
    <name type="scientific">Puniceibacterium antarcticum</name>
    <dbReference type="NCBI Taxonomy" id="1206336"/>
    <lineage>
        <taxon>Bacteria</taxon>
        <taxon>Pseudomonadati</taxon>
        <taxon>Pseudomonadota</taxon>
        <taxon>Alphaproteobacteria</taxon>
        <taxon>Rhodobacterales</taxon>
        <taxon>Paracoccaceae</taxon>
        <taxon>Puniceibacterium</taxon>
    </lineage>
</organism>
<keyword evidence="5" id="KW-0808">Transferase</keyword>
<dbReference type="InterPro" id="IPR005467">
    <property type="entry name" value="His_kinase_dom"/>
</dbReference>
<dbReference type="SUPFAM" id="SSF55874">
    <property type="entry name" value="ATPase domain of HSP90 chaperone/DNA topoisomerase II/histidine kinase"/>
    <property type="match status" value="1"/>
</dbReference>
<dbReference type="InterPro" id="IPR036097">
    <property type="entry name" value="HisK_dim/P_sf"/>
</dbReference>
<dbReference type="PROSITE" id="PS50885">
    <property type="entry name" value="HAMP"/>
    <property type="match status" value="1"/>
</dbReference>
<evidence type="ECO:0000256" key="5">
    <source>
        <dbReference type="ARBA" id="ARBA00022679"/>
    </source>
</evidence>
<dbReference type="RefSeq" id="WP_099910385.1">
    <property type="nucleotide sequence ID" value="NZ_AWWI01000058.1"/>
</dbReference>
<evidence type="ECO:0000256" key="1">
    <source>
        <dbReference type="ARBA" id="ARBA00000085"/>
    </source>
</evidence>
<evidence type="ECO:0000256" key="7">
    <source>
        <dbReference type="ARBA" id="ARBA00022777"/>
    </source>
</evidence>
<evidence type="ECO:0000256" key="3">
    <source>
        <dbReference type="ARBA" id="ARBA00012438"/>
    </source>
</evidence>
<reference evidence="14 15" key="1">
    <citation type="submission" date="2013-09" db="EMBL/GenBank/DDBJ databases">
        <title>Genome sequencing of Phaeobacter antarcticus sp. nov. SM1211.</title>
        <authorList>
            <person name="Zhang X.-Y."/>
            <person name="Liu C."/>
            <person name="Chen X.-L."/>
            <person name="Xie B.-B."/>
            <person name="Qin Q.-L."/>
            <person name="Rong J.-C."/>
            <person name="Zhang Y.-Z."/>
        </authorList>
    </citation>
    <scope>NUCLEOTIDE SEQUENCE [LARGE SCALE GENOMIC DNA]</scope>
    <source>
        <strain evidence="14 15">SM1211</strain>
    </source>
</reference>
<dbReference type="InterPro" id="IPR003660">
    <property type="entry name" value="HAMP_dom"/>
</dbReference>
<dbReference type="GO" id="GO:0005886">
    <property type="term" value="C:plasma membrane"/>
    <property type="evidence" value="ECO:0007669"/>
    <property type="project" value="TreeGrafter"/>
</dbReference>
<feature type="domain" description="Histidine kinase" evidence="12">
    <location>
        <begin position="239"/>
        <end position="454"/>
    </location>
</feature>
<keyword evidence="10 11" id="KW-0472">Membrane</keyword>
<dbReference type="Pfam" id="PF02518">
    <property type="entry name" value="HATPase_c"/>
    <property type="match status" value="1"/>
</dbReference>
<keyword evidence="7" id="KW-0418">Kinase</keyword>
<feature type="domain" description="HAMP" evidence="13">
    <location>
        <begin position="178"/>
        <end position="231"/>
    </location>
</feature>
<evidence type="ECO:0000256" key="2">
    <source>
        <dbReference type="ARBA" id="ARBA00004370"/>
    </source>
</evidence>
<dbReference type="SMART" id="SM00387">
    <property type="entry name" value="HATPase_c"/>
    <property type="match status" value="1"/>
</dbReference>
<evidence type="ECO:0000256" key="8">
    <source>
        <dbReference type="ARBA" id="ARBA00022989"/>
    </source>
</evidence>
<dbReference type="GO" id="GO:0000155">
    <property type="term" value="F:phosphorelay sensor kinase activity"/>
    <property type="evidence" value="ECO:0007669"/>
    <property type="project" value="InterPro"/>
</dbReference>
<feature type="transmembrane region" description="Helical" evidence="11">
    <location>
        <begin position="157"/>
        <end position="176"/>
    </location>
</feature>
<keyword evidence="6 11" id="KW-0812">Transmembrane</keyword>
<dbReference type="CDD" id="cd00075">
    <property type="entry name" value="HATPase"/>
    <property type="match status" value="1"/>
</dbReference>
<comment type="catalytic activity">
    <reaction evidence="1">
        <text>ATP + protein L-histidine = ADP + protein N-phospho-L-histidine.</text>
        <dbReference type="EC" id="2.7.13.3"/>
    </reaction>
</comment>
<dbReference type="PRINTS" id="PR00344">
    <property type="entry name" value="BCTRLSENSOR"/>
</dbReference>
<proteinExistence type="predicted"/>
<evidence type="ECO:0000259" key="12">
    <source>
        <dbReference type="PROSITE" id="PS50109"/>
    </source>
</evidence>
<evidence type="ECO:0000256" key="11">
    <source>
        <dbReference type="SAM" id="Phobius"/>
    </source>
</evidence>
<evidence type="ECO:0000256" key="9">
    <source>
        <dbReference type="ARBA" id="ARBA00023012"/>
    </source>
</evidence>
<evidence type="ECO:0000313" key="15">
    <source>
        <dbReference type="Proteomes" id="UP000231259"/>
    </source>
</evidence>
<protein>
    <recommendedName>
        <fullName evidence="3">histidine kinase</fullName>
        <ecNumber evidence="3">2.7.13.3</ecNumber>
    </recommendedName>
</protein>
<sequence length="456" mass="48849">MDRANILSGAAFRSAVYGMFVFVLSLCVLGFAAHFYIKDTLEADLRSQIDSAVASLRAEYDSEGMEGLRGTVTRISPTFRETQRLAVLYDKSGQRVAGAQAVTPDFWGWTIRPVKEPGSGTVAQEYFLKAVRVADHTLIVGRDLQFIRNVEVAMARALLGLGGLMTLVSVGIGYVMSRRTQAKLERVGQTLEDVAQGDMSARIALSSANDQVDRISCVMNGHLDTLSALMAASKTSATSIAHDLKRPLSRAVLGLEKALNLAESGENPTEVIYASREELSKLTATFETILRIARIDADESAPLTATVDLPALLHDLGETYTVVAEESGQNLQVDLPSGEPVCVPGDLGMIAQLVVNLLQNAVSHGTLGNRITLSLLRDGNGAVIDVADTGPGIPAQDREKVLTAFYRSDAARATEGNGLGLALVKSIADRHGARLTLSDNKPGLKVTIRFTQILNT</sequence>
<dbReference type="InterPro" id="IPR004358">
    <property type="entry name" value="Sig_transdc_His_kin-like_C"/>
</dbReference>
<evidence type="ECO:0000256" key="6">
    <source>
        <dbReference type="ARBA" id="ARBA00022692"/>
    </source>
</evidence>
<dbReference type="AlphaFoldDB" id="A0A2G8RI62"/>
<dbReference type="PROSITE" id="PS50109">
    <property type="entry name" value="HIS_KIN"/>
    <property type="match status" value="1"/>
</dbReference>
<dbReference type="EMBL" id="AWWI01000058">
    <property type="protein sequence ID" value="PIL20768.1"/>
    <property type="molecule type" value="Genomic_DNA"/>
</dbReference>
<accession>A0A2G8RI62</accession>
<dbReference type="InterPro" id="IPR003594">
    <property type="entry name" value="HATPase_dom"/>
</dbReference>
<dbReference type="EC" id="2.7.13.3" evidence="3"/>
<dbReference type="InterPro" id="IPR050428">
    <property type="entry name" value="TCS_sensor_his_kinase"/>
</dbReference>
<dbReference type="SUPFAM" id="SSF47384">
    <property type="entry name" value="Homodimeric domain of signal transducing histidine kinase"/>
    <property type="match status" value="1"/>
</dbReference>
<gene>
    <name evidence="14" type="ORF">P775_07820</name>
</gene>
<comment type="subcellular location">
    <subcellularLocation>
        <location evidence="2">Membrane</location>
    </subcellularLocation>
</comment>
<dbReference type="OrthoDB" id="9815202at2"/>
<evidence type="ECO:0000256" key="10">
    <source>
        <dbReference type="ARBA" id="ARBA00023136"/>
    </source>
</evidence>
<keyword evidence="9" id="KW-0902">Two-component regulatory system</keyword>
<dbReference type="PANTHER" id="PTHR45436">
    <property type="entry name" value="SENSOR HISTIDINE KINASE YKOH"/>
    <property type="match status" value="1"/>
</dbReference>
<keyword evidence="15" id="KW-1185">Reference proteome</keyword>